<dbReference type="EMBL" id="CP042806">
    <property type="protein sequence ID" value="QEE28063.1"/>
    <property type="molecule type" value="Genomic_DNA"/>
</dbReference>
<feature type="signal peptide" evidence="4">
    <location>
        <begin position="1"/>
        <end position="25"/>
    </location>
</feature>
<protein>
    <submittedName>
        <fullName evidence="5">Alkaline phosphatase</fullName>
    </submittedName>
</protein>
<evidence type="ECO:0000313" key="6">
    <source>
        <dbReference type="Proteomes" id="UP000321820"/>
    </source>
</evidence>
<reference evidence="5 6" key="1">
    <citation type="submission" date="2019-08" db="EMBL/GenBank/DDBJ databases">
        <title>Complete genome sequence of Terriglobus albidus strain ORNL.</title>
        <authorList>
            <person name="Podar M."/>
        </authorList>
    </citation>
    <scope>NUCLEOTIDE SEQUENCE [LARGE SCALE GENOMIC DNA]</scope>
    <source>
        <strain evidence="5 6">ORNL</strain>
    </source>
</reference>
<keyword evidence="2" id="KW-0479">Metal-binding</keyword>
<feature type="binding site" evidence="2">
    <location>
        <position position="294"/>
    </location>
    <ligand>
        <name>Zn(2+)</name>
        <dbReference type="ChEBI" id="CHEBI:29105"/>
        <label>2</label>
    </ligand>
</feature>
<keyword evidence="4" id="KW-0732">Signal</keyword>
<feature type="binding site" evidence="2">
    <location>
        <position position="139"/>
    </location>
    <ligand>
        <name>Mg(2+)</name>
        <dbReference type="ChEBI" id="CHEBI:18420"/>
    </ligand>
</feature>
<dbReference type="PROSITE" id="PS51257">
    <property type="entry name" value="PROKAR_LIPOPROTEIN"/>
    <property type="match status" value="1"/>
</dbReference>
<feature type="binding site" evidence="2">
    <location>
        <position position="258"/>
    </location>
    <ligand>
        <name>Zn(2+)</name>
        <dbReference type="ChEBI" id="CHEBI:29105"/>
        <label>2</label>
    </ligand>
</feature>
<feature type="binding site" evidence="2">
    <location>
        <position position="37"/>
    </location>
    <ligand>
        <name>Zn(2+)</name>
        <dbReference type="ChEBI" id="CHEBI:29105"/>
        <label>2</label>
    </ligand>
</feature>
<comment type="cofactor">
    <cofactor evidence="2">
        <name>Mg(2+)</name>
        <dbReference type="ChEBI" id="CHEBI:18420"/>
    </cofactor>
    <text evidence="2">Binds 1 Mg(2+) ion.</text>
</comment>
<dbReference type="RefSeq" id="WP_147647253.1">
    <property type="nucleotide sequence ID" value="NZ_CP042806.1"/>
</dbReference>
<evidence type="ECO:0000256" key="1">
    <source>
        <dbReference type="ARBA" id="ARBA00022553"/>
    </source>
</evidence>
<dbReference type="InterPro" id="IPR001952">
    <property type="entry name" value="Alkaline_phosphatase"/>
</dbReference>
<dbReference type="CDD" id="cd16012">
    <property type="entry name" value="ALP"/>
    <property type="match status" value="1"/>
</dbReference>
<proteinExistence type="inferred from homology"/>
<dbReference type="Gene3D" id="3.40.720.10">
    <property type="entry name" value="Alkaline Phosphatase, subunit A"/>
    <property type="match status" value="1"/>
</dbReference>
<keyword evidence="6" id="KW-1185">Reference proteome</keyword>
<evidence type="ECO:0000256" key="4">
    <source>
        <dbReference type="SAM" id="SignalP"/>
    </source>
</evidence>
<organism evidence="5 6">
    <name type="scientific">Terriglobus albidus</name>
    <dbReference type="NCBI Taxonomy" id="1592106"/>
    <lineage>
        <taxon>Bacteria</taxon>
        <taxon>Pseudomonadati</taxon>
        <taxon>Acidobacteriota</taxon>
        <taxon>Terriglobia</taxon>
        <taxon>Terriglobales</taxon>
        <taxon>Acidobacteriaceae</taxon>
        <taxon>Terriglobus</taxon>
    </lineage>
</organism>
<evidence type="ECO:0000256" key="3">
    <source>
        <dbReference type="RuleBase" id="RU003946"/>
    </source>
</evidence>
<dbReference type="PANTHER" id="PTHR11596">
    <property type="entry name" value="ALKALINE PHOSPHATASE"/>
    <property type="match status" value="1"/>
</dbReference>
<comment type="similarity">
    <text evidence="3">Belongs to the alkaline phosphatase family.</text>
</comment>
<dbReference type="KEGG" id="talb:FTW19_08710"/>
<dbReference type="SUPFAM" id="SSF53649">
    <property type="entry name" value="Alkaline phosphatase-like"/>
    <property type="match status" value="1"/>
</dbReference>
<dbReference type="Pfam" id="PF00245">
    <property type="entry name" value="Alk_phosphatase"/>
    <property type="match status" value="2"/>
</dbReference>
<gene>
    <name evidence="5" type="ORF">FTW19_08710</name>
</gene>
<feature type="binding site" evidence="2">
    <location>
        <position position="295"/>
    </location>
    <ligand>
        <name>Zn(2+)</name>
        <dbReference type="ChEBI" id="CHEBI:29105"/>
        <label>2</label>
    </ligand>
</feature>
<keyword evidence="1" id="KW-0597">Phosphoprotein</keyword>
<comment type="cofactor">
    <cofactor evidence="2">
        <name>Zn(2+)</name>
        <dbReference type="ChEBI" id="CHEBI:29105"/>
    </cofactor>
    <text evidence="2">Binds 2 Zn(2+) ions.</text>
</comment>
<evidence type="ECO:0000256" key="2">
    <source>
        <dbReference type="PIRSR" id="PIRSR601952-2"/>
    </source>
</evidence>
<keyword evidence="2" id="KW-0460">Magnesium</keyword>
<accession>A0A5B9E732</accession>
<dbReference type="SMART" id="SM00098">
    <property type="entry name" value="alkPPc"/>
    <property type="match status" value="1"/>
</dbReference>
<dbReference type="InterPro" id="IPR017850">
    <property type="entry name" value="Alkaline_phosphatase_core_sf"/>
</dbReference>
<dbReference type="GO" id="GO:0004035">
    <property type="term" value="F:alkaline phosphatase activity"/>
    <property type="evidence" value="ECO:0007669"/>
    <property type="project" value="TreeGrafter"/>
</dbReference>
<dbReference type="OrthoDB" id="9794455at2"/>
<dbReference type="PRINTS" id="PR00113">
    <property type="entry name" value="ALKPHPHTASE"/>
</dbReference>
<dbReference type="AlphaFoldDB" id="A0A5B9E732"/>
<dbReference type="Proteomes" id="UP000321820">
    <property type="component" value="Chromosome"/>
</dbReference>
<sequence>MHSFVSRSYWLAVLCLAFSSCFASAQRPKNIILILGDGAGLASLNAASLYGYGAPQALFLQHASNIAWVDTSSASEWVTDASACATAYATGVKTNNTVVSERPVVHVGTDEGEKLKTILEYAEERGLSTGVISNAGATDGIVAAFYAHNKNRLAYGELFEEAMHPRFGDGIDLLVGADRKAVLTATSKTSHDAAQELADRGYAFLDTTSGLENLGGKTRAVVLTDNPDFDLGQTVQDSIKLLSKNPKGYFLVIHSDTHIPDARKTLSRLVDLDNITKATVDQAGKNTLVIFTADHSYGLYLTRHKEKQPKSRDILPMVTLDNDHTAEDVPLFAFGPGADHIKGFIPNTQVFSFMMSAYGWPQ</sequence>
<feature type="binding site" evidence="2">
    <location>
        <position position="37"/>
    </location>
    <ligand>
        <name>Mg(2+)</name>
        <dbReference type="ChEBI" id="CHEBI:18420"/>
    </ligand>
</feature>
<dbReference type="PANTHER" id="PTHR11596:SF5">
    <property type="entry name" value="ALKALINE PHOSPHATASE"/>
    <property type="match status" value="1"/>
</dbReference>
<feature type="chain" id="PRO_5023123545" evidence="4">
    <location>
        <begin position="26"/>
        <end position="362"/>
    </location>
</feature>
<dbReference type="GO" id="GO:0046872">
    <property type="term" value="F:metal ion binding"/>
    <property type="evidence" value="ECO:0007669"/>
    <property type="project" value="UniProtKB-KW"/>
</dbReference>
<name>A0A5B9E732_9BACT</name>
<keyword evidence="2" id="KW-0862">Zinc</keyword>
<evidence type="ECO:0000313" key="5">
    <source>
        <dbReference type="EMBL" id="QEE28063.1"/>
    </source>
</evidence>